<gene>
    <name evidence="1" type="ORF">PXEA_LOCUS33614</name>
</gene>
<dbReference type="Proteomes" id="UP000784294">
    <property type="component" value="Unassembled WGS sequence"/>
</dbReference>
<accession>A0A3S5CQL1</accession>
<dbReference type="AlphaFoldDB" id="A0A3S5CQL1"/>
<evidence type="ECO:0000313" key="1">
    <source>
        <dbReference type="EMBL" id="VEL40174.1"/>
    </source>
</evidence>
<name>A0A3S5CQL1_9PLAT</name>
<organism evidence="1 2">
    <name type="scientific">Protopolystoma xenopodis</name>
    <dbReference type="NCBI Taxonomy" id="117903"/>
    <lineage>
        <taxon>Eukaryota</taxon>
        <taxon>Metazoa</taxon>
        <taxon>Spiralia</taxon>
        <taxon>Lophotrochozoa</taxon>
        <taxon>Platyhelminthes</taxon>
        <taxon>Monogenea</taxon>
        <taxon>Polyopisthocotylea</taxon>
        <taxon>Polystomatidea</taxon>
        <taxon>Polystomatidae</taxon>
        <taxon>Protopolystoma</taxon>
    </lineage>
</organism>
<reference evidence="1" key="1">
    <citation type="submission" date="2018-11" db="EMBL/GenBank/DDBJ databases">
        <authorList>
            <consortium name="Pathogen Informatics"/>
        </authorList>
    </citation>
    <scope>NUCLEOTIDE SEQUENCE</scope>
</reference>
<dbReference type="EMBL" id="CAAALY010263940">
    <property type="protein sequence ID" value="VEL40174.1"/>
    <property type="molecule type" value="Genomic_DNA"/>
</dbReference>
<proteinExistence type="predicted"/>
<sequence length="297" mass="32701">MPTIRRICTSSLLNRFVSSASKNFLRSASLVSYIQVILALNLTLLALEQEHKHTTGPTVAHFEEAKASGQLPHHFDLPPAARPSSSAHLNLPFSVPASGAPWLRVPESRENRPDRTDRAVGNRRIPPIADKAVARASSFEQSRLSYRRTNGSTRDLIRLYNCGDLTAVILPQPIGQAKTPALPTVHAGQQRKPKPGKSFAHVYNSLDQDSSETLRPLSPLSPPPLSLPPYSSLTDAIQSEPTAQVTVVSTEQARLLADLEEYLQEELIVKRNARMAEKIAFELKKAEQQRKSALVAM</sequence>
<protein>
    <submittedName>
        <fullName evidence="1">Uncharacterized protein</fullName>
    </submittedName>
</protein>
<evidence type="ECO:0000313" key="2">
    <source>
        <dbReference type="Proteomes" id="UP000784294"/>
    </source>
</evidence>
<comment type="caution">
    <text evidence="1">The sequence shown here is derived from an EMBL/GenBank/DDBJ whole genome shotgun (WGS) entry which is preliminary data.</text>
</comment>
<keyword evidence="2" id="KW-1185">Reference proteome</keyword>